<reference evidence="1" key="1">
    <citation type="submission" date="2016-10" db="EMBL/GenBank/DDBJ databases">
        <title>Sequence of Gallionella enrichment culture.</title>
        <authorList>
            <person name="Poehlein A."/>
            <person name="Muehling M."/>
            <person name="Daniel R."/>
        </authorList>
    </citation>
    <scope>NUCLEOTIDE SEQUENCE</scope>
</reference>
<name>A0A1J5PS91_9ZZZZ</name>
<evidence type="ECO:0000313" key="1">
    <source>
        <dbReference type="EMBL" id="OIQ70460.1"/>
    </source>
</evidence>
<organism evidence="1">
    <name type="scientific">mine drainage metagenome</name>
    <dbReference type="NCBI Taxonomy" id="410659"/>
    <lineage>
        <taxon>unclassified sequences</taxon>
        <taxon>metagenomes</taxon>
        <taxon>ecological metagenomes</taxon>
    </lineage>
</organism>
<dbReference type="AlphaFoldDB" id="A0A1J5PS91"/>
<comment type="caution">
    <text evidence="1">The sequence shown here is derived from an EMBL/GenBank/DDBJ whole genome shotgun (WGS) entry which is preliminary data.</text>
</comment>
<accession>A0A1J5PS91</accession>
<gene>
    <name evidence="1" type="ORF">GALL_479280</name>
</gene>
<sequence length="85" mass="9125">MGFVRCQHVDLLVAMHGVPQIQARAKFQVTCFKDTFKQQNRASPAQVAHPLGFIQIKQGKTVGAAQAFEGTFDAVAIGIGLDDGP</sequence>
<dbReference type="EMBL" id="MLJW01004193">
    <property type="protein sequence ID" value="OIQ70460.1"/>
    <property type="molecule type" value="Genomic_DNA"/>
</dbReference>
<proteinExistence type="predicted"/>
<protein>
    <submittedName>
        <fullName evidence="1">Uncharacterized protein</fullName>
    </submittedName>
</protein>